<dbReference type="PANTHER" id="PTHR11080">
    <property type="entry name" value="PYRAZINAMIDASE/NICOTINAMIDASE"/>
    <property type="match status" value="1"/>
</dbReference>
<dbReference type="KEGG" id="cpso:CPPEL_02460"/>
<comment type="pathway">
    <text evidence="5">Cofactor biosynthesis; nicotinate biosynthesis; nicotinate from nicotinamide: step 1/1.</text>
</comment>
<dbReference type="GO" id="GO:0046872">
    <property type="term" value="F:metal ion binding"/>
    <property type="evidence" value="ECO:0007669"/>
    <property type="project" value="UniProtKB-KW"/>
</dbReference>
<keyword evidence="10" id="KW-1185">Reference proteome</keyword>
<dbReference type="PANTHER" id="PTHR11080:SF2">
    <property type="entry name" value="LD05707P"/>
    <property type="match status" value="1"/>
</dbReference>
<dbReference type="Pfam" id="PF00857">
    <property type="entry name" value="Isochorismatase"/>
    <property type="match status" value="1"/>
</dbReference>
<dbReference type="SUPFAM" id="SSF52499">
    <property type="entry name" value="Isochorismatase-like hydrolases"/>
    <property type="match status" value="1"/>
</dbReference>
<dbReference type="GO" id="GO:0019363">
    <property type="term" value="P:pyridine nucleotide biosynthetic process"/>
    <property type="evidence" value="ECO:0007669"/>
    <property type="project" value="UniProtKB-KW"/>
</dbReference>
<evidence type="ECO:0000256" key="1">
    <source>
        <dbReference type="ARBA" id="ARBA00006336"/>
    </source>
</evidence>
<comment type="similarity">
    <text evidence="1">Belongs to the isochorismatase family.</text>
</comment>
<protein>
    <recommendedName>
        <fullName evidence="6">nicotinamidase</fullName>
        <ecNumber evidence="6">3.5.1.19</ecNumber>
    </recommendedName>
    <alternativeName>
        <fullName evidence="7">Nicotinamide deamidase</fullName>
    </alternativeName>
</protein>
<keyword evidence="2" id="KW-0662">Pyridine nucleotide biosynthesis</keyword>
<dbReference type="Gene3D" id="3.40.50.850">
    <property type="entry name" value="Isochorismatase-like"/>
    <property type="match status" value="1"/>
</dbReference>
<dbReference type="GO" id="GO:0008936">
    <property type="term" value="F:nicotinamidase activity"/>
    <property type="evidence" value="ECO:0007669"/>
    <property type="project" value="UniProtKB-EC"/>
</dbReference>
<proteinExistence type="inferred from homology"/>
<dbReference type="Proteomes" id="UP000271426">
    <property type="component" value="Chromosome"/>
</dbReference>
<gene>
    <name evidence="9" type="ORF">CPPEL_02460</name>
</gene>
<dbReference type="InterPro" id="IPR052347">
    <property type="entry name" value="Isochorismatase_Nicotinamidase"/>
</dbReference>
<dbReference type="CDD" id="cd01011">
    <property type="entry name" value="nicotinamidase"/>
    <property type="match status" value="1"/>
</dbReference>
<organism evidence="9 10">
    <name type="scientific">Corynebacterium pseudopelargi</name>
    <dbReference type="NCBI Taxonomy" id="2080757"/>
    <lineage>
        <taxon>Bacteria</taxon>
        <taxon>Bacillati</taxon>
        <taxon>Actinomycetota</taxon>
        <taxon>Actinomycetes</taxon>
        <taxon>Mycobacteriales</taxon>
        <taxon>Corynebacteriaceae</taxon>
        <taxon>Corynebacterium</taxon>
    </lineage>
</organism>
<evidence type="ECO:0000259" key="8">
    <source>
        <dbReference type="Pfam" id="PF00857"/>
    </source>
</evidence>
<feature type="domain" description="Isochorismatase-like" evidence="8">
    <location>
        <begin position="3"/>
        <end position="182"/>
    </location>
</feature>
<evidence type="ECO:0000256" key="7">
    <source>
        <dbReference type="ARBA" id="ARBA00043224"/>
    </source>
</evidence>
<dbReference type="EMBL" id="CP033898">
    <property type="protein sequence ID" value="AZA08628.1"/>
    <property type="molecule type" value="Genomic_DNA"/>
</dbReference>
<evidence type="ECO:0000256" key="4">
    <source>
        <dbReference type="ARBA" id="ARBA00022801"/>
    </source>
</evidence>
<dbReference type="InterPro" id="IPR036380">
    <property type="entry name" value="Isochorismatase-like_sf"/>
</dbReference>
<evidence type="ECO:0000256" key="3">
    <source>
        <dbReference type="ARBA" id="ARBA00022723"/>
    </source>
</evidence>
<keyword evidence="3" id="KW-0479">Metal-binding</keyword>
<dbReference type="EC" id="3.5.1.19" evidence="6"/>
<evidence type="ECO:0000256" key="5">
    <source>
        <dbReference type="ARBA" id="ARBA00037900"/>
    </source>
</evidence>
<keyword evidence="4" id="KW-0378">Hydrolase</keyword>
<sequence length="184" mass="19666">MRALVVVDVQNDFCPGGSLATERGAEVAAAINQHILDHADRYSAIVATKDWHIDPGDHFSDSPDFKDSWPVHCKAETPGAAFHPSLDAGNIQEIFLKGQYTAAYSGFEGAADNGSDLASWLREHDIDIIDVVGIATDHCVKATVLDALAEGFEVRVLTELCAPVSEEAAEQAFQEMVGTGAQLA</sequence>
<evidence type="ECO:0000256" key="2">
    <source>
        <dbReference type="ARBA" id="ARBA00022642"/>
    </source>
</evidence>
<dbReference type="OrthoDB" id="9791276at2"/>
<evidence type="ECO:0000313" key="10">
    <source>
        <dbReference type="Proteomes" id="UP000271426"/>
    </source>
</evidence>
<accession>A0A3G6IVF4</accession>
<reference evidence="9 10" key="1">
    <citation type="submission" date="2018-11" db="EMBL/GenBank/DDBJ databases">
        <authorList>
            <person name="Kleinhagauer T."/>
            <person name="Glaeser S.P."/>
            <person name="Spergser J."/>
            <person name="Ruckert C."/>
            <person name="Kaempfer P."/>
            <person name="Busse H.-J."/>
        </authorList>
    </citation>
    <scope>NUCLEOTIDE SEQUENCE [LARGE SCALE GENOMIC DNA]</scope>
    <source>
        <strain evidence="9 10">812CH</strain>
    </source>
</reference>
<dbReference type="AlphaFoldDB" id="A0A3G6IVF4"/>
<evidence type="ECO:0000313" key="9">
    <source>
        <dbReference type="EMBL" id="AZA08628.1"/>
    </source>
</evidence>
<evidence type="ECO:0000256" key="6">
    <source>
        <dbReference type="ARBA" id="ARBA00039017"/>
    </source>
</evidence>
<dbReference type="RefSeq" id="WP_123959646.1">
    <property type="nucleotide sequence ID" value="NZ_CP033898.1"/>
</dbReference>
<dbReference type="InterPro" id="IPR000868">
    <property type="entry name" value="Isochorismatase-like_dom"/>
</dbReference>
<name>A0A3G6IVF4_9CORY</name>